<dbReference type="Proteomes" id="UP000191987">
    <property type="component" value="Unassembled WGS sequence"/>
</dbReference>
<organism evidence="1 2">
    <name type="scientific">Agrobacterium deltaense Zutra 3/1</name>
    <dbReference type="NCBI Taxonomy" id="1183427"/>
    <lineage>
        <taxon>Bacteria</taxon>
        <taxon>Pseudomonadati</taxon>
        <taxon>Pseudomonadota</taxon>
        <taxon>Alphaproteobacteria</taxon>
        <taxon>Hyphomicrobiales</taxon>
        <taxon>Rhizobiaceae</taxon>
        <taxon>Rhizobium/Agrobacterium group</taxon>
        <taxon>Agrobacterium</taxon>
    </lineage>
</organism>
<gene>
    <name evidence="1" type="ORF">AGR7C_Cc160142</name>
</gene>
<evidence type="ECO:0000313" key="1">
    <source>
        <dbReference type="EMBL" id="CUX23231.1"/>
    </source>
</evidence>
<name>A0A1S7PLB7_9HYPH</name>
<dbReference type="RefSeq" id="WP_080817191.1">
    <property type="nucleotide sequence ID" value="NZ_LT009748.1"/>
</dbReference>
<dbReference type="AlphaFoldDB" id="A0A1S7PLB7"/>
<accession>A0A1S7PLB7</accession>
<sequence length="159" mass="17657">MVADQKTLAKVGKLLPMLSSKNAGEVSAALAAIDRTLVRCGSDWHDIAAALQKPPKKVEVIVYRDRVVVQEKIVYRDPPDPVVNHVLVDLDRDEVFAAARRLLIEGGGLTDRQRGFVENVSQWSRSGSGAFRMTQRQWNWFRDLCENHVDGASGGSDDE</sequence>
<protein>
    <submittedName>
        <fullName evidence="1">Uncharacterized protein</fullName>
    </submittedName>
</protein>
<dbReference type="EMBL" id="FBWG01000008">
    <property type="protein sequence ID" value="CUX23231.1"/>
    <property type="molecule type" value="Genomic_DNA"/>
</dbReference>
<reference evidence="1 2" key="1">
    <citation type="submission" date="2016-01" db="EMBL/GenBank/DDBJ databases">
        <authorList>
            <person name="Oliw E.H."/>
        </authorList>
    </citation>
    <scope>NUCLEOTIDE SEQUENCE [LARGE SCALE GENOMIC DNA]</scope>
    <source>
        <strain evidence="1 2">Zutra 3-1</strain>
    </source>
</reference>
<proteinExistence type="predicted"/>
<evidence type="ECO:0000313" key="2">
    <source>
        <dbReference type="Proteomes" id="UP000191987"/>
    </source>
</evidence>